<evidence type="ECO:0000313" key="1">
    <source>
        <dbReference type="EMBL" id="MDT8759473.1"/>
    </source>
</evidence>
<gene>
    <name evidence="1" type="ORF">MZO42_12275</name>
</gene>
<sequence>MAIGASVGKGATNELADVLIVQHLLNDWLADTGQQTLPTTGNCGPLTIAAIIAFQTRVLGATKPDGRIDPGGRTWNALSTRTATPAPAPAALSGAAWWHANEARFPNSAAVADLVQPFRDNVTTFLAALDAANATVKVSATRRNRTRAQLMHYSWRIAHGTIAPKDVPAIPGCAIQWDHGDLARSKQGAQEMVDLFGIAFQPSLTSRHIEGRAIDMTIGWSGTLQLRDKLGRTHALGAPRSGDTNTELHAIGATYGVRKLVSDPPHWSDDGH</sequence>
<dbReference type="InterPro" id="IPR036366">
    <property type="entry name" value="PGBDSf"/>
</dbReference>
<dbReference type="EMBL" id="JALMLT010000003">
    <property type="protein sequence ID" value="MDT8759473.1"/>
    <property type="molecule type" value="Genomic_DNA"/>
</dbReference>
<reference evidence="1" key="1">
    <citation type="submission" date="2022-04" db="EMBL/GenBank/DDBJ databases">
        <title>Tomato heritable bacteria conferring resistance against bacterial wilt.</title>
        <authorList>
            <person name="Yin J."/>
        </authorList>
    </citation>
    <scope>NUCLEOTIDE SEQUENCE</scope>
    <source>
        <strain evidence="1">Cra20</strain>
    </source>
</reference>
<comment type="caution">
    <text evidence="1">The sequence shown here is derived from an EMBL/GenBank/DDBJ whole genome shotgun (WGS) entry which is preliminary data.</text>
</comment>
<name>A0ABU3N508_9SPHN</name>
<dbReference type="SUPFAM" id="SSF55166">
    <property type="entry name" value="Hedgehog/DD-peptidase"/>
    <property type="match status" value="1"/>
</dbReference>
<dbReference type="Gene3D" id="1.10.101.10">
    <property type="entry name" value="PGBD-like superfamily/PGBD"/>
    <property type="match status" value="1"/>
</dbReference>
<organism evidence="1">
    <name type="scientific">Sphingomonas psychrotolerans</name>
    <dbReference type="NCBI Taxonomy" id="1327635"/>
    <lineage>
        <taxon>Bacteria</taxon>
        <taxon>Pseudomonadati</taxon>
        <taxon>Pseudomonadota</taxon>
        <taxon>Alphaproteobacteria</taxon>
        <taxon>Sphingomonadales</taxon>
        <taxon>Sphingomonadaceae</taxon>
        <taxon>Sphingomonas</taxon>
    </lineage>
</organism>
<protein>
    <submittedName>
        <fullName evidence="1">Peptidoglycan-binding protein</fullName>
    </submittedName>
</protein>
<dbReference type="InterPro" id="IPR009045">
    <property type="entry name" value="Zn_M74/Hedgehog-like"/>
</dbReference>
<accession>A0ABU3N508</accession>
<proteinExistence type="predicted"/>